<dbReference type="PANTHER" id="PTHR21266:SF60">
    <property type="entry name" value="3-KETOSTEROID-9-ALPHA-MONOOXYGENASE, OXYGENASE COMPONENT"/>
    <property type="match status" value="1"/>
</dbReference>
<sequence length="284" mass="32415">MSIDDFTLSQWYTIGRVEDFSDGRQFRTRLLSMDLEVSCSGDEISVTDGNDRALQVQSRYGHVWTTLSDDPRPLYEIPEFEEEGRRMLTAGAVKVRCSGLRAVENFLDMAHFPFVHTGILGEEEHPEVARYNVEMRADGGEVWATKCTFYQPQAAATAEGGQITEYMYRVAHPYSTILYKTCPIREGVWDLIGLFIQPIDEELCDVHSFVLVFDDDNTDTGLLHFQQTIFLQDRMILENQVPHLLPLDPRLEMPTRADASSIAYRRWLKSNGLTYGTTNLNEVA</sequence>
<dbReference type="EMBL" id="LAZR01017236">
    <property type="protein sequence ID" value="KKM01278.1"/>
    <property type="molecule type" value="Genomic_DNA"/>
</dbReference>
<proteinExistence type="predicted"/>
<dbReference type="PANTHER" id="PTHR21266">
    <property type="entry name" value="IRON-SULFUR DOMAIN CONTAINING PROTEIN"/>
    <property type="match status" value="1"/>
</dbReference>
<protein>
    <recommendedName>
        <fullName evidence="2">Vanillate O-demethylase oxygenase-like C-terminal catalytic domain-containing protein</fullName>
    </recommendedName>
</protein>
<evidence type="ECO:0000259" key="2">
    <source>
        <dbReference type="Pfam" id="PF19112"/>
    </source>
</evidence>
<organism evidence="3">
    <name type="scientific">marine sediment metagenome</name>
    <dbReference type="NCBI Taxonomy" id="412755"/>
    <lineage>
        <taxon>unclassified sequences</taxon>
        <taxon>metagenomes</taxon>
        <taxon>ecological metagenomes</taxon>
    </lineage>
</organism>
<evidence type="ECO:0000256" key="1">
    <source>
        <dbReference type="ARBA" id="ARBA00023002"/>
    </source>
</evidence>
<dbReference type="Pfam" id="PF19112">
    <property type="entry name" value="VanA_C"/>
    <property type="match status" value="1"/>
</dbReference>
<dbReference type="AlphaFoldDB" id="A0A0F9JQQ6"/>
<name>A0A0F9JQQ6_9ZZZZ</name>
<comment type="caution">
    <text evidence="3">The sequence shown here is derived from an EMBL/GenBank/DDBJ whole genome shotgun (WGS) entry which is preliminary data.</text>
</comment>
<gene>
    <name evidence="3" type="ORF">LCGC14_1796060</name>
</gene>
<dbReference type="GO" id="GO:0016491">
    <property type="term" value="F:oxidoreductase activity"/>
    <property type="evidence" value="ECO:0007669"/>
    <property type="project" value="UniProtKB-KW"/>
</dbReference>
<dbReference type="InterPro" id="IPR050584">
    <property type="entry name" value="Cholesterol_7-desaturase"/>
</dbReference>
<evidence type="ECO:0000313" key="3">
    <source>
        <dbReference type="EMBL" id="KKM01278.1"/>
    </source>
</evidence>
<keyword evidence="1" id="KW-0560">Oxidoreductase</keyword>
<dbReference type="SUPFAM" id="SSF55961">
    <property type="entry name" value="Bet v1-like"/>
    <property type="match status" value="1"/>
</dbReference>
<feature type="domain" description="Vanillate O-demethylase oxygenase-like C-terminal catalytic" evidence="2">
    <location>
        <begin position="96"/>
        <end position="270"/>
    </location>
</feature>
<accession>A0A0F9JQQ6</accession>
<dbReference type="InterPro" id="IPR044043">
    <property type="entry name" value="VanA_C_cat"/>
</dbReference>
<reference evidence="3" key="1">
    <citation type="journal article" date="2015" name="Nature">
        <title>Complex archaea that bridge the gap between prokaryotes and eukaryotes.</title>
        <authorList>
            <person name="Spang A."/>
            <person name="Saw J.H."/>
            <person name="Jorgensen S.L."/>
            <person name="Zaremba-Niedzwiedzka K."/>
            <person name="Martijn J."/>
            <person name="Lind A.E."/>
            <person name="van Eijk R."/>
            <person name="Schleper C."/>
            <person name="Guy L."/>
            <person name="Ettema T.J."/>
        </authorList>
    </citation>
    <scope>NUCLEOTIDE SEQUENCE</scope>
</reference>
<dbReference type="Gene3D" id="3.90.380.10">
    <property type="entry name" value="Naphthalene 1,2-dioxygenase Alpha Subunit, Chain A, domain 1"/>
    <property type="match status" value="1"/>
</dbReference>